<dbReference type="EMBL" id="LT960614">
    <property type="protein sequence ID" value="SON54966.1"/>
    <property type="molecule type" value="Genomic_DNA"/>
</dbReference>
<proteinExistence type="predicted"/>
<keyword evidence="2" id="KW-1185">Reference proteome</keyword>
<dbReference type="OrthoDB" id="7362921at2"/>
<dbReference type="Proteomes" id="UP000223606">
    <property type="component" value="Chromosome 1"/>
</dbReference>
<evidence type="ECO:0000313" key="1">
    <source>
        <dbReference type="EMBL" id="SON54966.1"/>
    </source>
</evidence>
<name>A0A2C9D3W9_9HYPH</name>
<dbReference type="RefSeq" id="WP_099555542.1">
    <property type="nucleotide sequence ID" value="NZ_LT960614.1"/>
</dbReference>
<reference evidence="2" key="1">
    <citation type="submission" date="2017-09" db="EMBL/GenBank/DDBJ databases">
        <title>Genome sequence of Nannocystis excedens DSM 71.</title>
        <authorList>
            <person name="Blom J."/>
        </authorList>
    </citation>
    <scope>NUCLEOTIDE SEQUENCE [LARGE SCALE GENOMIC DNA]</scope>
    <source>
        <strain evidence="2">type strain: E19</strain>
    </source>
</reference>
<gene>
    <name evidence="1" type="ORF">HDIA_1425</name>
</gene>
<sequence length="85" mass="9122">MENTSLVVDCRGLSAALSVLRVKQAMSCYEEADSAFGVVIDPDLHTSVSDALGPDGSNVRFMMDEQDVALSQLREMPARVGTSDD</sequence>
<protein>
    <submittedName>
        <fullName evidence="1">Uncharacterized protein</fullName>
    </submittedName>
</protein>
<evidence type="ECO:0000313" key="2">
    <source>
        <dbReference type="Proteomes" id="UP000223606"/>
    </source>
</evidence>
<accession>A0A2C9D3W9</accession>
<dbReference type="KEGG" id="hdi:HDIA_1425"/>
<organism evidence="1 2">
    <name type="scientific">Hartmannibacter diazotrophicus</name>
    <dbReference type="NCBI Taxonomy" id="1482074"/>
    <lineage>
        <taxon>Bacteria</taxon>
        <taxon>Pseudomonadati</taxon>
        <taxon>Pseudomonadota</taxon>
        <taxon>Alphaproteobacteria</taxon>
        <taxon>Hyphomicrobiales</taxon>
        <taxon>Pleomorphomonadaceae</taxon>
        <taxon>Hartmannibacter</taxon>
    </lineage>
</organism>
<dbReference type="AlphaFoldDB" id="A0A2C9D3W9"/>